<evidence type="ECO:0000313" key="2">
    <source>
        <dbReference type="Proteomes" id="UP000499080"/>
    </source>
</evidence>
<dbReference type="PANTHER" id="PTHR11439:SF467">
    <property type="entry name" value="INTEGRASE CATALYTIC DOMAIN-CONTAINING PROTEIN"/>
    <property type="match status" value="1"/>
</dbReference>
<gene>
    <name evidence="1" type="ORF">AVEN_103605_1</name>
</gene>
<proteinExistence type="predicted"/>
<dbReference type="OrthoDB" id="8028898at2759"/>
<evidence type="ECO:0000313" key="1">
    <source>
        <dbReference type="EMBL" id="GBO18993.1"/>
    </source>
</evidence>
<keyword evidence="2" id="KW-1185">Reference proteome</keyword>
<dbReference type="AlphaFoldDB" id="A0A4Y2V194"/>
<evidence type="ECO:0008006" key="3">
    <source>
        <dbReference type="Google" id="ProtNLM"/>
    </source>
</evidence>
<protein>
    <recommendedName>
        <fullName evidence="3">Retrovirus-related Pol polyprotein from transposon TNT 1-94</fullName>
    </recommendedName>
</protein>
<accession>A0A4Y2V194</accession>
<dbReference type="EMBL" id="BGPR01042553">
    <property type="protein sequence ID" value="GBO18993.1"/>
    <property type="molecule type" value="Genomic_DNA"/>
</dbReference>
<sequence>MHESHPVTTPMDTNKSVTKSTNNMEDLTRIPFQAAVGMLRKYNMHESHPVTTPMDTNKSVTKSTNNMEDLTRIPFQAAVGSLLYATQAARPDIGFAANLVCQFCNNPSRTHWTAVKRIKSYLRAAVPNLLDFADHLLYKKYFAAHQLNIQVKKYNYI</sequence>
<dbReference type="PANTHER" id="PTHR11439">
    <property type="entry name" value="GAG-POL-RELATED RETROTRANSPOSON"/>
    <property type="match status" value="1"/>
</dbReference>
<name>A0A4Y2V194_ARAVE</name>
<reference evidence="1 2" key="1">
    <citation type="journal article" date="2019" name="Sci. Rep.">
        <title>Orb-weaving spider Araneus ventricosus genome elucidates the spidroin gene catalogue.</title>
        <authorList>
            <person name="Kono N."/>
            <person name="Nakamura H."/>
            <person name="Ohtoshi R."/>
            <person name="Moran D.A.P."/>
            <person name="Shinohara A."/>
            <person name="Yoshida Y."/>
            <person name="Fujiwara M."/>
            <person name="Mori M."/>
            <person name="Tomita M."/>
            <person name="Arakawa K."/>
        </authorList>
    </citation>
    <scope>NUCLEOTIDE SEQUENCE [LARGE SCALE GENOMIC DNA]</scope>
</reference>
<comment type="caution">
    <text evidence="1">The sequence shown here is derived from an EMBL/GenBank/DDBJ whole genome shotgun (WGS) entry which is preliminary data.</text>
</comment>
<dbReference type="Proteomes" id="UP000499080">
    <property type="component" value="Unassembled WGS sequence"/>
</dbReference>
<organism evidence="1 2">
    <name type="scientific">Araneus ventricosus</name>
    <name type="common">Orbweaver spider</name>
    <name type="synonym">Epeira ventricosa</name>
    <dbReference type="NCBI Taxonomy" id="182803"/>
    <lineage>
        <taxon>Eukaryota</taxon>
        <taxon>Metazoa</taxon>
        <taxon>Ecdysozoa</taxon>
        <taxon>Arthropoda</taxon>
        <taxon>Chelicerata</taxon>
        <taxon>Arachnida</taxon>
        <taxon>Araneae</taxon>
        <taxon>Araneomorphae</taxon>
        <taxon>Entelegynae</taxon>
        <taxon>Araneoidea</taxon>
        <taxon>Araneidae</taxon>
        <taxon>Araneus</taxon>
    </lineage>
</organism>